<protein>
    <submittedName>
        <fullName evidence="2">Uncharacterized protein</fullName>
    </submittedName>
</protein>
<evidence type="ECO:0000313" key="2">
    <source>
        <dbReference type="EMBL" id="KAL0069631.1"/>
    </source>
</evidence>
<accession>A0ABR3A8I1</accession>
<feature type="compositionally biased region" description="Polar residues" evidence="1">
    <location>
        <begin position="512"/>
        <end position="532"/>
    </location>
</feature>
<feature type="compositionally biased region" description="Acidic residues" evidence="1">
    <location>
        <begin position="539"/>
        <end position="556"/>
    </location>
</feature>
<dbReference type="Proteomes" id="UP001437256">
    <property type="component" value="Unassembled WGS sequence"/>
</dbReference>
<evidence type="ECO:0000256" key="1">
    <source>
        <dbReference type="SAM" id="MobiDB-lite"/>
    </source>
</evidence>
<reference evidence="2 3" key="1">
    <citation type="submission" date="2024-05" db="EMBL/GenBank/DDBJ databases">
        <title>A draft genome resource for the thread blight pathogen Marasmius tenuissimus strain MS-2.</title>
        <authorList>
            <person name="Yulfo-Soto G.E."/>
            <person name="Baruah I.K."/>
            <person name="Amoako-Attah I."/>
            <person name="Bukari Y."/>
            <person name="Meinhardt L.W."/>
            <person name="Bailey B.A."/>
            <person name="Cohen S.P."/>
        </authorList>
    </citation>
    <scope>NUCLEOTIDE SEQUENCE [LARGE SCALE GENOMIC DNA]</scope>
    <source>
        <strain evidence="2 3">MS-2</strain>
    </source>
</reference>
<keyword evidence="3" id="KW-1185">Reference proteome</keyword>
<organism evidence="2 3">
    <name type="scientific">Marasmius tenuissimus</name>
    <dbReference type="NCBI Taxonomy" id="585030"/>
    <lineage>
        <taxon>Eukaryota</taxon>
        <taxon>Fungi</taxon>
        <taxon>Dikarya</taxon>
        <taxon>Basidiomycota</taxon>
        <taxon>Agaricomycotina</taxon>
        <taxon>Agaricomycetes</taxon>
        <taxon>Agaricomycetidae</taxon>
        <taxon>Agaricales</taxon>
        <taxon>Marasmiineae</taxon>
        <taxon>Marasmiaceae</taxon>
        <taxon>Marasmius</taxon>
    </lineage>
</organism>
<proteinExistence type="predicted"/>
<name>A0ABR3A8I1_9AGAR</name>
<sequence>MSTSSKDTQTIKVLCFSDPPAFGLRPKLRSTLVDSTQTFSTFLKDGFDIAKKSGTPQSANASKTSKENFYLFDYTDNAPLLEHLRLHAPWLLSNPAVSVPVLGRKEDEISTRLLKSVFERGYYAFQIIRSTSTDFHKDDIGLNNLVDVTADTPKTLIAESIENSKAIEINELQVRRAESGARRPLFVEPYWDNLKRTSPKYIKIVKKENCDDHLDDDKRGEYIIRSLTSGTERILLRGREFAYDDPDTSSAIRGAPVQALVCDIFRKPNFVVKENQNAHLTYVVHYKGTTSGAHFTPKPDSAVFLLPRPVDGEINATYKYLAHVSVFLENISNPSKTDRTRVLVVAGAFNTHCRSKGLKCSKTNETLTVAIYLDDHMMATVYYLTSKDDASSNESIGVYVKKHDFYLAGKEDEDITGSQVAPFVKALFVDLYKDKGDLLEEIAREARSLSLLLQNVSDIPSVSKVATNGMKLAGELPGARVPDSESKPSHGSVPRGKSRKVSSNPQIPPMSNMPTRSNPSRGKSQQGSSKRNSTLEEGVGIDEGSEEDDDKDDSDSDWNPGMA</sequence>
<dbReference type="EMBL" id="JBBXMP010000011">
    <property type="protein sequence ID" value="KAL0069631.1"/>
    <property type="molecule type" value="Genomic_DNA"/>
</dbReference>
<comment type="caution">
    <text evidence="2">The sequence shown here is derived from an EMBL/GenBank/DDBJ whole genome shotgun (WGS) entry which is preliminary data.</text>
</comment>
<feature type="region of interest" description="Disordered" evidence="1">
    <location>
        <begin position="474"/>
        <end position="563"/>
    </location>
</feature>
<gene>
    <name evidence="2" type="ORF">AAF712_003289</name>
</gene>
<evidence type="ECO:0000313" key="3">
    <source>
        <dbReference type="Proteomes" id="UP001437256"/>
    </source>
</evidence>